<evidence type="ECO:0000313" key="2">
    <source>
        <dbReference type="EMBL" id="CAA9518750.1"/>
    </source>
</evidence>
<evidence type="ECO:0000256" key="1">
    <source>
        <dbReference type="SAM" id="MobiDB-lite"/>
    </source>
</evidence>
<organism evidence="2">
    <name type="scientific">uncultured Solirubrobacteraceae bacterium</name>
    <dbReference type="NCBI Taxonomy" id="1162706"/>
    <lineage>
        <taxon>Bacteria</taxon>
        <taxon>Bacillati</taxon>
        <taxon>Actinomycetota</taxon>
        <taxon>Thermoleophilia</taxon>
        <taxon>Solirubrobacterales</taxon>
        <taxon>Solirubrobacteraceae</taxon>
        <taxon>environmental samples</taxon>
    </lineage>
</organism>
<dbReference type="EMBL" id="CADCVO010000516">
    <property type="protein sequence ID" value="CAA9518750.1"/>
    <property type="molecule type" value="Genomic_DNA"/>
</dbReference>
<feature type="region of interest" description="Disordered" evidence="1">
    <location>
        <begin position="1"/>
        <end position="125"/>
    </location>
</feature>
<feature type="non-terminal residue" evidence="2">
    <location>
        <position position="125"/>
    </location>
</feature>
<feature type="non-terminal residue" evidence="2">
    <location>
        <position position="1"/>
    </location>
</feature>
<gene>
    <name evidence="2" type="ORF">AVDCRST_MAG13-3240</name>
</gene>
<accession>A0A6J4TAP1</accession>
<name>A0A6J4TAP1_9ACTN</name>
<proteinExistence type="predicted"/>
<dbReference type="AlphaFoldDB" id="A0A6J4TAP1"/>
<feature type="compositionally biased region" description="Low complexity" evidence="1">
    <location>
        <begin position="1"/>
        <end position="13"/>
    </location>
</feature>
<sequence>GLPRRPAARPGLRGPRDDRGGHQPLRDAAHLRGDHARRPARPPGARAAVGPGRGARRRRHAASRHPPRGGLVAHRGARRGLPRERPHGAASRALPAAAPRRAARAPAAAARHGRARVAGRAPASV</sequence>
<reference evidence="2" key="1">
    <citation type="submission" date="2020-02" db="EMBL/GenBank/DDBJ databases">
        <authorList>
            <person name="Meier V. D."/>
        </authorList>
    </citation>
    <scope>NUCLEOTIDE SEQUENCE</scope>
    <source>
        <strain evidence="2">AVDCRST_MAG13</strain>
    </source>
</reference>
<feature type="compositionally biased region" description="Basic and acidic residues" evidence="1">
    <location>
        <begin position="14"/>
        <end position="37"/>
    </location>
</feature>
<feature type="compositionally biased region" description="Basic residues" evidence="1">
    <location>
        <begin position="54"/>
        <end position="67"/>
    </location>
</feature>
<protein>
    <submittedName>
        <fullName evidence="2">Uncharacterized protein</fullName>
    </submittedName>
</protein>
<feature type="compositionally biased region" description="Low complexity" evidence="1">
    <location>
        <begin position="88"/>
        <end position="110"/>
    </location>
</feature>